<reference evidence="2" key="1">
    <citation type="journal article" date="2018" name="Nat. Microbiol.">
        <title>Leveraging single-cell genomics to expand the fungal tree of life.</title>
        <authorList>
            <person name="Ahrendt S.R."/>
            <person name="Quandt C.A."/>
            <person name="Ciobanu D."/>
            <person name="Clum A."/>
            <person name="Salamov A."/>
            <person name="Andreopoulos B."/>
            <person name="Cheng J.F."/>
            <person name="Woyke T."/>
            <person name="Pelin A."/>
            <person name="Henrissat B."/>
            <person name="Reynolds N.K."/>
            <person name="Benny G.L."/>
            <person name="Smith M.E."/>
            <person name="James T.Y."/>
            <person name="Grigoriev I.V."/>
        </authorList>
    </citation>
    <scope>NUCLEOTIDE SEQUENCE [LARGE SCALE GENOMIC DNA]</scope>
</reference>
<proteinExistence type="predicted"/>
<name>A0A4P9Y057_9FUNG</name>
<dbReference type="InterPro" id="IPR011990">
    <property type="entry name" value="TPR-like_helical_dom_sf"/>
</dbReference>
<protein>
    <submittedName>
        <fullName evidence="1">Uncharacterized protein</fullName>
    </submittedName>
</protein>
<organism evidence="1 2">
    <name type="scientific">Piptocephalis cylindrospora</name>
    <dbReference type="NCBI Taxonomy" id="1907219"/>
    <lineage>
        <taxon>Eukaryota</taxon>
        <taxon>Fungi</taxon>
        <taxon>Fungi incertae sedis</taxon>
        <taxon>Zoopagomycota</taxon>
        <taxon>Zoopagomycotina</taxon>
        <taxon>Zoopagomycetes</taxon>
        <taxon>Zoopagales</taxon>
        <taxon>Piptocephalidaceae</taxon>
        <taxon>Piptocephalis</taxon>
    </lineage>
</organism>
<dbReference type="SUPFAM" id="SSF81901">
    <property type="entry name" value="HCP-like"/>
    <property type="match status" value="1"/>
</dbReference>
<gene>
    <name evidence="1" type="ORF">BJ684DRAFT_22051</name>
</gene>
<dbReference type="EMBL" id="KZ988952">
    <property type="protein sequence ID" value="RKP11391.1"/>
    <property type="molecule type" value="Genomic_DNA"/>
</dbReference>
<evidence type="ECO:0000313" key="2">
    <source>
        <dbReference type="Proteomes" id="UP000267251"/>
    </source>
</evidence>
<dbReference type="Proteomes" id="UP000267251">
    <property type="component" value="Unassembled WGS sequence"/>
</dbReference>
<accession>A0A4P9Y057</accession>
<dbReference type="AlphaFoldDB" id="A0A4P9Y057"/>
<keyword evidence="2" id="KW-1185">Reference proteome</keyword>
<sequence length="295" mass="33801">MSIRLRVLEVMNMIGYNGPAEDVEEELRMLVRLNDEAAQLSAKCASFIIYPGKEEHAAMEKSTIGWFNRWTEWRSKMLKTDSKLKLKDITKALRKWKNTNNVRDVIEFIQETEALQEEYDKHKGTEIGERYEKAFAGDVPSMLWLGEAYMDGDQGVEENQYLYCLWFLRAAIQNDPKALTYYGIASSRKGTSRSSAVLRTKCLGNGCIMNEEKAERIFQGAVDAGSILGSHGLMLINRHRNNRKNMMLYGEACLDAGHLRCYDDLIGSLLRYDTSDDEERKSHYAKAYEYCPNGP</sequence>
<evidence type="ECO:0000313" key="1">
    <source>
        <dbReference type="EMBL" id="RKP11391.1"/>
    </source>
</evidence>
<dbReference type="Gene3D" id="1.25.40.10">
    <property type="entry name" value="Tetratricopeptide repeat domain"/>
    <property type="match status" value="1"/>
</dbReference>